<dbReference type="InterPro" id="IPR046373">
    <property type="entry name" value="Acyl-CoA_Oxase/DH_mid-dom_sf"/>
</dbReference>
<dbReference type="GO" id="GO:0050660">
    <property type="term" value="F:flavin adenine dinucleotide binding"/>
    <property type="evidence" value="ECO:0007669"/>
    <property type="project" value="InterPro"/>
</dbReference>
<reference evidence="11 12" key="1">
    <citation type="submission" date="2017-11" db="EMBL/GenBank/DDBJ databases">
        <title>Streptomyces carmine sp. nov., a novel actinomycete isolated from Sophora alopecuroides in Xinjiang, China.</title>
        <authorList>
            <person name="Wang Y."/>
            <person name="Luo X."/>
            <person name="Wan C."/>
            <person name="Zhang L."/>
        </authorList>
    </citation>
    <scope>NUCLEOTIDE SEQUENCE [LARGE SCALE GENOMIC DNA]</scope>
    <source>
        <strain evidence="11 12">TRM SA0054</strain>
    </source>
</reference>
<evidence type="ECO:0000256" key="3">
    <source>
        <dbReference type="ARBA" id="ARBA00022630"/>
    </source>
</evidence>
<keyword evidence="12" id="KW-1185">Reference proteome</keyword>
<dbReference type="FunFam" id="1.10.540.10:FF:000001">
    <property type="entry name" value="Very long-chain-specific acyl-CoA dehydrogenase, mitochondrial"/>
    <property type="match status" value="1"/>
</dbReference>
<dbReference type="AlphaFoldDB" id="A0A2M8M4X5"/>
<dbReference type="InterPro" id="IPR009075">
    <property type="entry name" value="AcylCo_DH/oxidase_C"/>
</dbReference>
<comment type="catalytic activity">
    <reaction evidence="6">
        <text>a 2,3-saturated acyl-CoA + A = a 2,3-dehydroacyl-CoA + AH2</text>
        <dbReference type="Rhea" id="RHEA:48608"/>
        <dbReference type="ChEBI" id="CHEBI:13193"/>
        <dbReference type="ChEBI" id="CHEBI:17499"/>
        <dbReference type="ChEBI" id="CHEBI:60015"/>
        <dbReference type="ChEBI" id="CHEBI:65111"/>
    </reaction>
</comment>
<name>A0A2M8M4X5_9ACTN</name>
<evidence type="ECO:0000259" key="8">
    <source>
        <dbReference type="Pfam" id="PF00441"/>
    </source>
</evidence>
<sequence>MTVSEREARQVAEAAREQHWRRPSFARELFLGRLRLDLVHPHPRPGATAARRGEEFLAGLREFCETSVDGPRIEREGRVPDEVIKGLKAIGALGMKIDRRYGGLGLSQLHYNRALALVASASPALGALLSAHQSIGVPQPLARFGTEEQREAFLPRCATTDISAFLLTEPDVGSDPARLATTAVPEGDSYVLDGVKLWTTNGVIADLLVVMARVPACEGHPGGITAFVVEAGSAGITVERRNAFMGLRGIENGVTRFHRVRVPAANRVGPEGAGLRIALTTLNTGRLSLPAMCAGAGKWCLRIAREWSAAREQWGRPIARHEAVGTKISFIAATTFALEAVLELSSQLADDDRNDIRIEAALAKLHASEAAYRMADELVQIRGGRGFETADSLAARGERGVPAEQLLRDLRINRIFEGSSEIMRLFIAREAVDAHLSVAGDLVDPDASPADKARAAARAGGFYARWLPTLLAGPGQLPGSYREFRPAGHRDLAVHLRYVERACRRLARATFAGMARWQGGLERRQAFLGRIVDIGAELFAMSAACVRAEMLRADGADGRAAYQLADAFCRQARLRAEELFGRLWANTDDVDRQVVRGVLGGVYTWLEEGVLDPSVPGPWIAEAAPGPSTAPDVHRRIG</sequence>
<dbReference type="InterPro" id="IPR050741">
    <property type="entry name" value="Acyl-CoA_dehydrogenase"/>
</dbReference>
<dbReference type="Gene3D" id="2.40.110.10">
    <property type="entry name" value="Butyryl-CoA Dehydrogenase, subunit A, domain 2"/>
    <property type="match status" value="1"/>
</dbReference>
<evidence type="ECO:0000259" key="9">
    <source>
        <dbReference type="Pfam" id="PF02770"/>
    </source>
</evidence>
<dbReference type="SUPFAM" id="SSF56645">
    <property type="entry name" value="Acyl-CoA dehydrogenase NM domain-like"/>
    <property type="match status" value="1"/>
</dbReference>
<evidence type="ECO:0000256" key="7">
    <source>
        <dbReference type="RuleBase" id="RU362125"/>
    </source>
</evidence>
<dbReference type="GO" id="GO:0033539">
    <property type="term" value="P:fatty acid beta-oxidation using acyl-CoA dehydrogenase"/>
    <property type="evidence" value="ECO:0007669"/>
    <property type="project" value="TreeGrafter"/>
</dbReference>
<dbReference type="Proteomes" id="UP000230407">
    <property type="component" value="Unassembled WGS sequence"/>
</dbReference>
<dbReference type="Pfam" id="PF02770">
    <property type="entry name" value="Acyl-CoA_dh_M"/>
    <property type="match status" value="1"/>
</dbReference>
<comment type="cofactor">
    <cofactor evidence="1 7">
        <name>FAD</name>
        <dbReference type="ChEBI" id="CHEBI:57692"/>
    </cofactor>
</comment>
<evidence type="ECO:0000259" key="10">
    <source>
        <dbReference type="Pfam" id="PF02771"/>
    </source>
</evidence>
<feature type="domain" description="Acyl-CoA dehydrogenase/oxidase N-terminal" evidence="10">
    <location>
        <begin position="54"/>
        <end position="159"/>
    </location>
</feature>
<dbReference type="EMBL" id="PGGW01000017">
    <property type="protein sequence ID" value="PJE99245.1"/>
    <property type="molecule type" value="Genomic_DNA"/>
</dbReference>
<evidence type="ECO:0000256" key="1">
    <source>
        <dbReference type="ARBA" id="ARBA00001974"/>
    </source>
</evidence>
<dbReference type="FunFam" id="1.20.140.10:FF:000019">
    <property type="entry name" value="Acyl-CoA dehydrogenase"/>
    <property type="match status" value="1"/>
</dbReference>
<protein>
    <submittedName>
        <fullName evidence="11">Acyl-CoA dehydrogenase</fullName>
    </submittedName>
</protein>
<evidence type="ECO:0000256" key="4">
    <source>
        <dbReference type="ARBA" id="ARBA00022827"/>
    </source>
</evidence>
<dbReference type="InterPro" id="IPR006091">
    <property type="entry name" value="Acyl-CoA_Oxase/DH_mid-dom"/>
</dbReference>
<feature type="domain" description="Acyl-CoA oxidase/dehydrogenase middle" evidence="9">
    <location>
        <begin position="164"/>
        <end position="260"/>
    </location>
</feature>
<proteinExistence type="inferred from homology"/>
<dbReference type="InterPro" id="IPR009100">
    <property type="entry name" value="AcylCoA_DH/oxidase_NM_dom_sf"/>
</dbReference>
<dbReference type="PANTHER" id="PTHR48083">
    <property type="entry name" value="MEDIUM-CHAIN SPECIFIC ACYL-COA DEHYDROGENASE, MITOCHONDRIAL-RELATED"/>
    <property type="match status" value="1"/>
</dbReference>
<accession>A0A2M8M4X5</accession>
<evidence type="ECO:0000313" key="11">
    <source>
        <dbReference type="EMBL" id="PJE99245.1"/>
    </source>
</evidence>
<keyword evidence="3 7" id="KW-0285">Flavoprotein</keyword>
<dbReference type="GO" id="GO:0003995">
    <property type="term" value="F:acyl-CoA dehydrogenase activity"/>
    <property type="evidence" value="ECO:0007669"/>
    <property type="project" value="TreeGrafter"/>
</dbReference>
<evidence type="ECO:0000313" key="12">
    <source>
        <dbReference type="Proteomes" id="UP000230407"/>
    </source>
</evidence>
<evidence type="ECO:0000256" key="2">
    <source>
        <dbReference type="ARBA" id="ARBA00009347"/>
    </source>
</evidence>
<dbReference type="Gene3D" id="1.10.540.10">
    <property type="entry name" value="Acyl-CoA dehydrogenase/oxidase, N-terminal domain"/>
    <property type="match status" value="1"/>
</dbReference>
<gene>
    <name evidence="11" type="ORF">CUT44_05630</name>
</gene>
<dbReference type="InterPro" id="IPR013786">
    <property type="entry name" value="AcylCoA_DH/ox_N"/>
</dbReference>
<comment type="similarity">
    <text evidence="2 7">Belongs to the acyl-CoA dehydrogenase family.</text>
</comment>
<evidence type="ECO:0000256" key="6">
    <source>
        <dbReference type="ARBA" id="ARBA00052546"/>
    </source>
</evidence>
<feature type="domain" description="Acyl-CoA dehydrogenase/oxidase C-terminal" evidence="8">
    <location>
        <begin position="272"/>
        <end position="430"/>
    </location>
</feature>
<comment type="caution">
    <text evidence="11">The sequence shown here is derived from an EMBL/GenBank/DDBJ whole genome shotgun (WGS) entry which is preliminary data.</text>
</comment>
<dbReference type="PANTHER" id="PTHR48083:SF31">
    <property type="entry name" value="ACYL-COA DEHYDROGENASE FADE10-RELATED"/>
    <property type="match status" value="1"/>
</dbReference>
<dbReference type="InterPro" id="IPR037069">
    <property type="entry name" value="AcylCoA_DH/ox_N_sf"/>
</dbReference>
<dbReference type="RefSeq" id="WP_100201045.1">
    <property type="nucleotide sequence ID" value="NZ_PGGW01000017.1"/>
</dbReference>
<keyword evidence="5 7" id="KW-0560">Oxidoreductase</keyword>
<dbReference type="Pfam" id="PF02771">
    <property type="entry name" value="Acyl-CoA_dh_N"/>
    <property type="match status" value="1"/>
</dbReference>
<dbReference type="GO" id="GO:0005737">
    <property type="term" value="C:cytoplasm"/>
    <property type="evidence" value="ECO:0007669"/>
    <property type="project" value="TreeGrafter"/>
</dbReference>
<dbReference type="InterPro" id="IPR036250">
    <property type="entry name" value="AcylCo_DH-like_C"/>
</dbReference>
<organism evidence="11 12">
    <name type="scientific">Streptomyces carminius</name>
    <dbReference type="NCBI Taxonomy" id="2665496"/>
    <lineage>
        <taxon>Bacteria</taxon>
        <taxon>Bacillati</taxon>
        <taxon>Actinomycetota</taxon>
        <taxon>Actinomycetes</taxon>
        <taxon>Kitasatosporales</taxon>
        <taxon>Streptomycetaceae</taxon>
        <taxon>Streptomyces</taxon>
    </lineage>
</organism>
<evidence type="ECO:0000256" key="5">
    <source>
        <dbReference type="ARBA" id="ARBA00023002"/>
    </source>
</evidence>
<dbReference type="SUPFAM" id="SSF47203">
    <property type="entry name" value="Acyl-CoA dehydrogenase C-terminal domain-like"/>
    <property type="match status" value="1"/>
</dbReference>
<keyword evidence="4 7" id="KW-0274">FAD</keyword>
<dbReference type="Gene3D" id="1.20.140.10">
    <property type="entry name" value="Butyryl-CoA Dehydrogenase, subunit A, domain 3"/>
    <property type="match status" value="2"/>
</dbReference>
<dbReference type="Pfam" id="PF00441">
    <property type="entry name" value="Acyl-CoA_dh_1"/>
    <property type="match status" value="1"/>
</dbReference>